<dbReference type="RefSeq" id="WP_153437771.1">
    <property type="nucleotide sequence ID" value="NZ_WIWF01000007.1"/>
</dbReference>
<organism evidence="1 2">
    <name type="scientific">Pseudomonas helleri</name>
    <dbReference type="NCBI Taxonomy" id="1608996"/>
    <lineage>
        <taxon>Bacteria</taxon>
        <taxon>Pseudomonadati</taxon>
        <taxon>Pseudomonadota</taxon>
        <taxon>Gammaproteobacteria</taxon>
        <taxon>Pseudomonadales</taxon>
        <taxon>Pseudomonadaceae</taxon>
        <taxon>Pseudomonas</taxon>
    </lineage>
</organism>
<gene>
    <name evidence="1" type="ORF">GHO37_03290</name>
</gene>
<dbReference type="Proteomes" id="UP000447574">
    <property type="component" value="Unassembled WGS sequence"/>
</dbReference>
<dbReference type="AlphaFoldDB" id="A0A7X2BSE5"/>
<name>A0A7X2BSE5_9PSED</name>
<sequence>MSEPVRSGKPEKGVLTEIAWYVGNKLWELGAPLIASFVVVGCTFKLAGGEFSLLTGCF</sequence>
<evidence type="ECO:0000313" key="1">
    <source>
        <dbReference type="EMBL" id="MQT73328.1"/>
    </source>
</evidence>
<protein>
    <submittedName>
        <fullName evidence="1">Uncharacterized protein</fullName>
    </submittedName>
</protein>
<reference evidence="1 2" key="1">
    <citation type="submission" date="2019-10" db="EMBL/GenBank/DDBJ databases">
        <title>Evaluation of single-gene subtyping targets for Pseudomonas.</title>
        <authorList>
            <person name="Reichler S.J."/>
            <person name="Orsi R.H."/>
            <person name="Wiedmann M."/>
            <person name="Martin N.H."/>
            <person name="Murphy S.I."/>
        </authorList>
    </citation>
    <scope>NUCLEOTIDE SEQUENCE [LARGE SCALE GENOMIC DNA]</scope>
    <source>
        <strain evidence="1 2">FSL R10-2932</strain>
    </source>
</reference>
<accession>A0A7X2BSE5</accession>
<dbReference type="EMBL" id="WIWF01000007">
    <property type="protein sequence ID" value="MQT73328.1"/>
    <property type="molecule type" value="Genomic_DNA"/>
</dbReference>
<evidence type="ECO:0000313" key="2">
    <source>
        <dbReference type="Proteomes" id="UP000447574"/>
    </source>
</evidence>
<proteinExistence type="predicted"/>
<comment type="caution">
    <text evidence="1">The sequence shown here is derived from an EMBL/GenBank/DDBJ whole genome shotgun (WGS) entry which is preliminary data.</text>
</comment>